<evidence type="ECO:0000256" key="2">
    <source>
        <dbReference type="ARBA" id="ARBA00023079"/>
    </source>
</evidence>
<keyword evidence="6" id="KW-1185">Reference proteome</keyword>
<evidence type="ECO:0000313" key="6">
    <source>
        <dbReference type="Proteomes" id="UP000000707"/>
    </source>
</evidence>
<accession>G3B7U8</accession>
<evidence type="ECO:0000256" key="1">
    <source>
        <dbReference type="ARBA" id="ARBA00022801"/>
    </source>
</evidence>
<dbReference type="PANTHER" id="PTHR48081">
    <property type="entry name" value="AB HYDROLASE SUPERFAMILY PROTEIN C4A8.06C"/>
    <property type="match status" value="1"/>
</dbReference>
<organism evidence="6">
    <name type="scientific">Candida tenuis (strain ATCC 10573 / BCRC 21748 / CBS 615 / JCM 9827 / NBRC 10315 / NRRL Y-1498 / VKM Y-70)</name>
    <name type="common">Yeast</name>
    <name type="synonym">Yamadazyma tenuis</name>
    <dbReference type="NCBI Taxonomy" id="590646"/>
    <lineage>
        <taxon>Eukaryota</taxon>
        <taxon>Fungi</taxon>
        <taxon>Dikarya</taxon>
        <taxon>Ascomycota</taxon>
        <taxon>Saccharomycotina</taxon>
        <taxon>Pichiomycetes</taxon>
        <taxon>Debaryomycetaceae</taxon>
        <taxon>Yamadazyma</taxon>
    </lineage>
</organism>
<comment type="domain">
    <text evidence="3">The main chain amide nitrogen atoms of the second glycine and its adjacent residue in the HGGXW motif define the oxyanion hole, and stabilize the oxyanion that forms during the nucleophilic attack by the catalytic serine during substrate cleavage.</text>
</comment>
<dbReference type="Pfam" id="PF20434">
    <property type="entry name" value="BD-FAE"/>
    <property type="match status" value="1"/>
</dbReference>
<dbReference type="PANTHER" id="PTHR48081:SF33">
    <property type="entry name" value="KYNURENINE FORMAMIDASE"/>
    <property type="match status" value="1"/>
</dbReference>
<feature type="active site" evidence="3">
    <location>
        <position position="231"/>
    </location>
</feature>
<dbReference type="InterPro" id="IPR029058">
    <property type="entry name" value="AB_hydrolase_fold"/>
</dbReference>
<feature type="active site" evidence="3">
    <location>
        <position position="263"/>
    </location>
</feature>
<feature type="short sequence motif" description="HGGXW" evidence="3">
    <location>
        <begin position="32"/>
        <end position="36"/>
    </location>
</feature>
<dbReference type="EMBL" id="GL996527">
    <property type="protein sequence ID" value="EGV62602.1"/>
    <property type="molecule type" value="Genomic_DNA"/>
</dbReference>
<comment type="subunit">
    <text evidence="3">Homodimer.</text>
</comment>
<evidence type="ECO:0000256" key="3">
    <source>
        <dbReference type="HAMAP-Rule" id="MF_03014"/>
    </source>
</evidence>
<dbReference type="GO" id="GO:0019441">
    <property type="term" value="P:L-tryptophan catabolic process to kynurenine"/>
    <property type="evidence" value="ECO:0007669"/>
    <property type="project" value="UniProtKB-UniRule"/>
</dbReference>
<dbReference type="eggNOG" id="ENOG502S28Q">
    <property type="taxonomic scope" value="Eukaryota"/>
</dbReference>
<evidence type="ECO:0000259" key="4">
    <source>
        <dbReference type="Pfam" id="PF20434"/>
    </source>
</evidence>
<dbReference type="AlphaFoldDB" id="G3B7U8"/>
<comment type="pathway">
    <text evidence="3">Amino-acid degradation; L-tryptophan degradation via kynurenine pathway; L-kynurenine from L-tryptophan: step 2/2.</text>
</comment>
<dbReference type="SUPFAM" id="SSF53474">
    <property type="entry name" value="alpha/beta-Hydrolases"/>
    <property type="match status" value="1"/>
</dbReference>
<keyword evidence="2 3" id="KW-0823">Tryptophan catabolism</keyword>
<gene>
    <name evidence="3" type="primary">BNA7</name>
    <name evidence="5" type="ORF">CANTEDRAFT_115121</name>
</gene>
<dbReference type="InterPro" id="IPR027519">
    <property type="entry name" value="KFase_ver/fungi-typ"/>
</dbReference>
<sequence length="281" mass="32324">MVEVYSYGPHELQSVKVFQQDPSTKDAIVFIHGGGWRDPSNSFDDFKPIMKDFSKCSLNVISINYRLSPSANTEAELKKMPYFRHPFHLLDVLKALVFLVKDRGLNIISVVGHSVGATLCLQLMNYKEVLEYGFKYIPANNKMLPTKQELDEIDTTLADSHFRRIYLIDGIFDVENLVQEYGDSYRTFVRCAFDSDDHFKDAVQTSNHQLGAPHLFIQDTTKVFLIHSLEDELLSPRQTKLLATYLTSVNINHEVVLQPWGLHEEVYRRSEVSAFIIKNLF</sequence>
<dbReference type="ESTHER" id="cantc-g3b7u8">
    <property type="family name" value="Kynurenine-formamidase"/>
</dbReference>
<feature type="active site" description="Nucleophile" evidence="3">
    <location>
        <position position="114"/>
    </location>
</feature>
<dbReference type="InterPro" id="IPR050300">
    <property type="entry name" value="GDXG_lipolytic_enzyme"/>
</dbReference>
<dbReference type="KEGG" id="cten:18247727"/>
<feature type="domain" description="BD-FAE-like" evidence="4">
    <location>
        <begin position="24"/>
        <end position="246"/>
    </location>
</feature>
<dbReference type="GO" id="GO:0004061">
    <property type="term" value="F:arylformamidase activity"/>
    <property type="evidence" value="ECO:0007669"/>
    <property type="project" value="UniProtKB-UniRule"/>
</dbReference>
<reference evidence="5 6" key="1">
    <citation type="journal article" date="2011" name="Proc. Natl. Acad. Sci. U.S.A.">
        <title>Comparative genomics of xylose-fermenting fungi for enhanced biofuel production.</title>
        <authorList>
            <person name="Wohlbach D.J."/>
            <person name="Kuo A."/>
            <person name="Sato T.K."/>
            <person name="Potts K.M."/>
            <person name="Salamov A.A."/>
            <person name="LaButti K.M."/>
            <person name="Sun H."/>
            <person name="Clum A."/>
            <person name="Pangilinan J.L."/>
            <person name="Lindquist E.A."/>
            <person name="Lucas S."/>
            <person name="Lapidus A."/>
            <person name="Jin M."/>
            <person name="Gunawan C."/>
            <person name="Balan V."/>
            <person name="Dale B.E."/>
            <person name="Jeffries T.W."/>
            <person name="Zinkel R."/>
            <person name="Barry K.W."/>
            <person name="Grigoriev I.V."/>
            <person name="Gasch A.P."/>
        </authorList>
    </citation>
    <scope>NUCLEOTIDE SEQUENCE [LARGE SCALE GENOMIC DNA]</scope>
    <source>
        <strain evidence="5">ATCC 10573</strain>
        <strain evidence="6">ATCC 10573 / BCRC 21748 / CBS 615 / JCM 9827 / NBRC 10315 / NRRL Y-1498 / VKM Y-70</strain>
    </source>
</reference>
<comment type="catalytic activity">
    <reaction evidence="3">
        <text>N-formyl-L-kynurenine + H2O = L-kynurenine + formate + H(+)</text>
        <dbReference type="Rhea" id="RHEA:13009"/>
        <dbReference type="ChEBI" id="CHEBI:15377"/>
        <dbReference type="ChEBI" id="CHEBI:15378"/>
        <dbReference type="ChEBI" id="CHEBI:15740"/>
        <dbReference type="ChEBI" id="CHEBI:57959"/>
        <dbReference type="ChEBI" id="CHEBI:58629"/>
        <dbReference type="EC" id="3.5.1.9"/>
    </reaction>
</comment>
<dbReference type="RefSeq" id="XP_006688772.1">
    <property type="nucleotide sequence ID" value="XM_006688709.1"/>
</dbReference>
<comment type="similarity">
    <text evidence="3">Belongs to the kynurenine formamidase family.</text>
</comment>
<dbReference type="EC" id="3.5.1.9" evidence="3"/>
<name>G3B7U8_CANTC</name>
<evidence type="ECO:0000313" key="5">
    <source>
        <dbReference type="EMBL" id="EGV62602.1"/>
    </source>
</evidence>
<dbReference type="GO" id="GO:0034354">
    <property type="term" value="P:'de novo' NAD+ biosynthetic process from L-tryptophan"/>
    <property type="evidence" value="ECO:0007669"/>
    <property type="project" value="UniProtKB-UniRule"/>
</dbReference>
<dbReference type="HAMAP" id="MF_03014">
    <property type="entry name" value="KFase"/>
    <property type="match status" value="1"/>
</dbReference>
<dbReference type="GeneID" id="18247727"/>
<dbReference type="Gene3D" id="3.40.50.1820">
    <property type="entry name" value="alpha/beta hydrolase"/>
    <property type="match status" value="1"/>
</dbReference>
<keyword evidence="1 3" id="KW-0378">Hydrolase</keyword>
<dbReference type="STRING" id="590646.G3B7U8"/>
<comment type="function">
    <text evidence="3">Catalyzes the hydrolysis of N-formyl-L-kynurenine to L-kynurenine, the second step in the kynurenine pathway of tryptophan degradation. Kynurenine may be further oxidized to nicotinic acid, NAD(H) and NADP(H). Required for elimination of toxic metabolites.</text>
</comment>
<dbReference type="OrthoDB" id="420264at2759"/>
<dbReference type="UniPathway" id="UPA00333">
    <property type="reaction ID" value="UER00454"/>
</dbReference>
<dbReference type="HOGENOM" id="CLU_016852_1_0_1"/>
<protein>
    <recommendedName>
        <fullName evidence="3">Kynurenine formamidase</fullName>
        <shortName evidence="3">KFA</shortName>
        <shortName evidence="3">KFase</shortName>
        <ecNumber evidence="3">3.5.1.9</ecNumber>
    </recommendedName>
    <alternativeName>
        <fullName evidence="3">Arylformamidase</fullName>
    </alternativeName>
    <alternativeName>
        <fullName evidence="3">N-formylkynurenine formamidase</fullName>
        <shortName evidence="3">FKF</shortName>
    </alternativeName>
</protein>
<dbReference type="InterPro" id="IPR049492">
    <property type="entry name" value="BD-FAE-like_dom"/>
</dbReference>
<proteinExistence type="inferred from homology"/>
<dbReference type="Proteomes" id="UP000000707">
    <property type="component" value="Unassembled WGS sequence"/>
</dbReference>
<dbReference type="EMBL" id="GL996527">
    <property type="protein sequence ID" value="EGV62601.1"/>
    <property type="molecule type" value="Genomic_DNA"/>
</dbReference>